<name>A0A3B9H417_9PROT</name>
<protein>
    <submittedName>
        <fullName evidence="1">Uncharacterized protein</fullName>
    </submittedName>
</protein>
<dbReference type="EMBL" id="DMAN01000456">
    <property type="protein sequence ID" value="HAE29452.1"/>
    <property type="molecule type" value="Genomic_DNA"/>
</dbReference>
<evidence type="ECO:0000313" key="2">
    <source>
        <dbReference type="Proteomes" id="UP000259610"/>
    </source>
</evidence>
<comment type="caution">
    <text evidence="1">The sequence shown here is derived from an EMBL/GenBank/DDBJ whole genome shotgun (WGS) entry which is preliminary data.</text>
</comment>
<gene>
    <name evidence="1" type="ORF">DCG58_20020</name>
</gene>
<sequence>MKPSAEREQVFADMLAGDEQDTLAPVRLIAVEALIRNYRQFHQGLDALKEAALHDRSNAVKRRASGFLKSIGVSLTKAVEDADASSSGLEAAMK</sequence>
<accession>A0A3B9H417</accession>
<dbReference type="Proteomes" id="UP000259610">
    <property type="component" value="Unassembled WGS sequence"/>
</dbReference>
<proteinExistence type="predicted"/>
<reference evidence="1 2" key="1">
    <citation type="journal article" date="2018" name="Nat. Biotechnol.">
        <title>A standardized bacterial taxonomy based on genome phylogeny substantially revises the tree of life.</title>
        <authorList>
            <person name="Parks D.H."/>
            <person name="Chuvochina M."/>
            <person name="Waite D.W."/>
            <person name="Rinke C."/>
            <person name="Skarshewski A."/>
            <person name="Chaumeil P.A."/>
            <person name="Hugenholtz P."/>
        </authorList>
    </citation>
    <scope>NUCLEOTIDE SEQUENCE [LARGE SCALE GENOMIC DNA]</scope>
    <source>
        <strain evidence="1">UBA8733</strain>
    </source>
</reference>
<dbReference type="RefSeq" id="WP_272993492.1">
    <property type="nucleotide sequence ID" value="NZ_CAJWRG010000217.1"/>
</dbReference>
<dbReference type="AlphaFoldDB" id="A0A3B9H417"/>
<organism evidence="1 2">
    <name type="scientific">Hyphomonas adhaerens</name>
    <dbReference type="NCBI Taxonomy" id="81029"/>
    <lineage>
        <taxon>Bacteria</taxon>
        <taxon>Pseudomonadati</taxon>
        <taxon>Pseudomonadota</taxon>
        <taxon>Alphaproteobacteria</taxon>
        <taxon>Hyphomonadales</taxon>
        <taxon>Hyphomonadaceae</taxon>
        <taxon>Hyphomonas</taxon>
    </lineage>
</organism>
<evidence type="ECO:0000313" key="1">
    <source>
        <dbReference type="EMBL" id="HAE29452.1"/>
    </source>
</evidence>